<feature type="transmembrane region" description="Helical" evidence="5">
    <location>
        <begin position="59"/>
        <end position="82"/>
    </location>
</feature>
<evidence type="ECO:0000256" key="3">
    <source>
        <dbReference type="ARBA" id="ARBA00022989"/>
    </source>
</evidence>
<evidence type="ECO:0000256" key="2">
    <source>
        <dbReference type="ARBA" id="ARBA00022692"/>
    </source>
</evidence>
<comment type="subcellular location">
    <subcellularLocation>
        <location evidence="1">Membrane</location>
        <topology evidence="1">Multi-pass membrane protein</topology>
    </subcellularLocation>
</comment>
<name>A0A369QH60_9BACT</name>
<dbReference type="EMBL" id="QASA01000001">
    <property type="protein sequence ID" value="RDC64263.1"/>
    <property type="molecule type" value="Genomic_DNA"/>
</dbReference>
<keyword evidence="2 5" id="KW-0812">Transmembrane</keyword>
<keyword evidence="4 5" id="KW-0472">Membrane</keyword>
<feature type="transmembrane region" description="Helical" evidence="5">
    <location>
        <begin position="32"/>
        <end position="53"/>
    </location>
</feature>
<accession>A0A369QH60</accession>
<dbReference type="RefSeq" id="WP_115373441.1">
    <property type="nucleotide sequence ID" value="NZ_QASA01000001.1"/>
</dbReference>
<feature type="transmembrane region" description="Helical" evidence="5">
    <location>
        <begin position="103"/>
        <end position="128"/>
    </location>
</feature>
<dbReference type="AlphaFoldDB" id="A0A369QH60"/>
<dbReference type="Proteomes" id="UP000253919">
    <property type="component" value="Unassembled WGS sequence"/>
</dbReference>
<evidence type="ECO:0000313" key="7">
    <source>
        <dbReference type="EMBL" id="RDC64263.1"/>
    </source>
</evidence>
<keyword evidence="3 5" id="KW-1133">Transmembrane helix</keyword>
<organism evidence="7 8">
    <name type="scientific">Adhaeribacter pallidiroseus</name>
    <dbReference type="NCBI Taxonomy" id="2072847"/>
    <lineage>
        <taxon>Bacteria</taxon>
        <taxon>Pseudomonadati</taxon>
        <taxon>Bacteroidota</taxon>
        <taxon>Cytophagia</taxon>
        <taxon>Cytophagales</taxon>
        <taxon>Hymenobacteraceae</taxon>
        <taxon>Adhaeribacter</taxon>
    </lineage>
</organism>
<proteinExistence type="predicted"/>
<dbReference type="OrthoDB" id="9814143at2"/>
<evidence type="ECO:0000259" key="6">
    <source>
        <dbReference type="Pfam" id="PF06271"/>
    </source>
</evidence>
<comment type="caution">
    <text evidence="7">The sequence shown here is derived from an EMBL/GenBank/DDBJ whole genome shotgun (WGS) entry which is preliminary data.</text>
</comment>
<dbReference type="GO" id="GO:0016020">
    <property type="term" value="C:membrane"/>
    <property type="evidence" value="ECO:0007669"/>
    <property type="project" value="UniProtKB-SubCell"/>
</dbReference>
<gene>
    <name evidence="7" type="ORF">AHMF7616_02876</name>
</gene>
<evidence type="ECO:0000313" key="8">
    <source>
        <dbReference type="Proteomes" id="UP000253919"/>
    </source>
</evidence>
<dbReference type="InterPro" id="IPR010432">
    <property type="entry name" value="RDD"/>
</dbReference>
<sequence>MNTIRINTSQNVVLEYEPASIGNRILAQLIDYAVYMGWFMIGGLIMSGFSIGYGPVIMIVFYLPLFFYSLLCEIFLNGQTIGKKARDIKVIKLNGRSPSIGDYLLRWVFLIVDTAVSFGIIAIITMAVTGRGQRLGDLAAGTTVIRTRGVKRNPLLHIPLEEDYQVVFPEVRELTDADVALIRKLLYKARQHQNLALLERVAEKTQETMHVTHDLSPADFLITVLKDYQHRMAESTTS</sequence>
<keyword evidence="8" id="KW-1185">Reference proteome</keyword>
<evidence type="ECO:0000256" key="4">
    <source>
        <dbReference type="ARBA" id="ARBA00023136"/>
    </source>
</evidence>
<feature type="domain" description="RDD" evidence="6">
    <location>
        <begin position="19"/>
        <end position="141"/>
    </location>
</feature>
<dbReference type="PANTHER" id="PTHR38480:SF1">
    <property type="entry name" value="SLR0254 PROTEIN"/>
    <property type="match status" value="1"/>
</dbReference>
<evidence type="ECO:0000256" key="5">
    <source>
        <dbReference type="SAM" id="Phobius"/>
    </source>
</evidence>
<dbReference type="Pfam" id="PF06271">
    <property type="entry name" value="RDD"/>
    <property type="match status" value="1"/>
</dbReference>
<evidence type="ECO:0000256" key="1">
    <source>
        <dbReference type="ARBA" id="ARBA00004141"/>
    </source>
</evidence>
<protein>
    <recommendedName>
        <fullName evidence="6">RDD domain-containing protein</fullName>
    </recommendedName>
</protein>
<reference evidence="7 8" key="1">
    <citation type="submission" date="2018-04" db="EMBL/GenBank/DDBJ databases">
        <title>Adhaeribacter sp. HMF7616 genome sequencing and assembly.</title>
        <authorList>
            <person name="Kang H."/>
            <person name="Kang J."/>
            <person name="Cha I."/>
            <person name="Kim H."/>
            <person name="Joh K."/>
        </authorList>
    </citation>
    <scope>NUCLEOTIDE SEQUENCE [LARGE SCALE GENOMIC DNA]</scope>
    <source>
        <strain evidence="7 8">HMF7616</strain>
    </source>
</reference>
<dbReference type="PANTHER" id="PTHR38480">
    <property type="entry name" value="SLR0254 PROTEIN"/>
    <property type="match status" value="1"/>
</dbReference>